<proteinExistence type="predicted"/>
<dbReference type="PANTHER" id="PTHR43581:SF4">
    <property type="entry name" value="ATP_GTP PHOSPHATASE"/>
    <property type="match status" value="1"/>
</dbReference>
<organism evidence="2 3">
    <name type="scientific">Azospirillum thermophilum</name>
    <dbReference type="NCBI Taxonomy" id="2202148"/>
    <lineage>
        <taxon>Bacteria</taxon>
        <taxon>Pseudomonadati</taxon>
        <taxon>Pseudomonadota</taxon>
        <taxon>Alphaproteobacteria</taxon>
        <taxon>Rhodospirillales</taxon>
        <taxon>Azospirillaceae</taxon>
        <taxon>Azospirillum</taxon>
    </lineage>
</organism>
<dbReference type="InterPro" id="IPR051396">
    <property type="entry name" value="Bact_Antivir_Def_Nuclease"/>
</dbReference>
<dbReference type="RefSeq" id="WP_109323659.1">
    <property type="nucleotide sequence ID" value="NZ_CP029352.1"/>
</dbReference>
<dbReference type="InterPro" id="IPR041685">
    <property type="entry name" value="AAA_GajA/Old/RecF-like"/>
</dbReference>
<dbReference type="InterPro" id="IPR014555">
    <property type="entry name" value="RecF-like"/>
</dbReference>
<dbReference type="GO" id="GO:0005524">
    <property type="term" value="F:ATP binding"/>
    <property type="evidence" value="ECO:0007669"/>
    <property type="project" value="InterPro"/>
</dbReference>
<dbReference type="InterPro" id="IPR027417">
    <property type="entry name" value="P-loop_NTPase"/>
</dbReference>
<dbReference type="Gene3D" id="3.40.50.300">
    <property type="entry name" value="P-loop containing nucleotide triphosphate hydrolases"/>
    <property type="match status" value="2"/>
</dbReference>
<keyword evidence="3" id="KW-1185">Reference proteome</keyword>
<protein>
    <submittedName>
        <fullName evidence="2">Chromosome segregation protein SMC</fullName>
    </submittedName>
</protein>
<dbReference type="InterPro" id="IPR003959">
    <property type="entry name" value="ATPase_AAA_core"/>
</dbReference>
<evidence type="ECO:0000259" key="1">
    <source>
        <dbReference type="SMART" id="SM00382"/>
    </source>
</evidence>
<dbReference type="Proteomes" id="UP000245629">
    <property type="component" value="Chromosome 1"/>
</dbReference>
<dbReference type="Pfam" id="PF13175">
    <property type="entry name" value="AAA_15"/>
    <property type="match status" value="1"/>
</dbReference>
<dbReference type="SUPFAM" id="SSF52540">
    <property type="entry name" value="P-loop containing nucleoside triphosphate hydrolases"/>
    <property type="match status" value="1"/>
</dbReference>
<dbReference type="SMART" id="SM00382">
    <property type="entry name" value="AAA"/>
    <property type="match status" value="1"/>
</dbReference>
<evidence type="ECO:0000313" key="2">
    <source>
        <dbReference type="EMBL" id="AWK84899.1"/>
    </source>
</evidence>
<dbReference type="InterPro" id="IPR003593">
    <property type="entry name" value="AAA+_ATPase"/>
</dbReference>
<dbReference type="PIRSF" id="PIRSF029347">
    <property type="entry name" value="RecF"/>
    <property type="match status" value="1"/>
</dbReference>
<dbReference type="GO" id="GO:0016887">
    <property type="term" value="F:ATP hydrolysis activity"/>
    <property type="evidence" value="ECO:0007669"/>
    <property type="project" value="InterPro"/>
</dbReference>
<reference evidence="3" key="1">
    <citation type="submission" date="2018-05" db="EMBL/GenBank/DDBJ databases">
        <title>Azospirillum thermophila sp. nov., a novel isolated from hot spring.</title>
        <authorList>
            <person name="Zhao Z."/>
        </authorList>
    </citation>
    <scope>NUCLEOTIDE SEQUENCE [LARGE SCALE GENOMIC DNA]</scope>
    <source>
        <strain evidence="3">CFH 70021</strain>
    </source>
</reference>
<dbReference type="Pfam" id="PF13304">
    <property type="entry name" value="AAA_21"/>
    <property type="match status" value="1"/>
</dbReference>
<feature type="domain" description="AAA+ ATPase" evidence="1">
    <location>
        <begin position="21"/>
        <end position="344"/>
    </location>
</feature>
<dbReference type="PANTHER" id="PTHR43581">
    <property type="entry name" value="ATP/GTP PHOSPHATASE"/>
    <property type="match status" value="1"/>
</dbReference>
<dbReference type="AlphaFoldDB" id="A0A2S2CKE0"/>
<dbReference type="OrthoDB" id="9816534at2"/>
<accession>A0A2S2CKE0</accession>
<evidence type="ECO:0000313" key="3">
    <source>
        <dbReference type="Proteomes" id="UP000245629"/>
    </source>
</evidence>
<name>A0A2S2CKE0_9PROT</name>
<dbReference type="KEGG" id="azz:DEW08_00680"/>
<gene>
    <name evidence="2" type="ORF">DEW08_00680</name>
</gene>
<dbReference type="EMBL" id="CP029352">
    <property type="protein sequence ID" value="AWK84899.1"/>
    <property type="molecule type" value="Genomic_DNA"/>
</dbReference>
<sequence length="369" mass="40725">MFQSVEIKGYRGLDRLTMSGLGRINLLVGTNNSGKTSVLEALYLLASDGDLGAIWEIQTSRGERFGDLRGEGDPPEIEVCHLFHGHDLNNFAQFTVSGAEQDVRRRLHVYVDAVLERNEAQVKFSFLEDEREEGVYLVVRMDDEVLDPPHFPLTERGGISLRTFQTGRHRSRRNQSGSSARYISTGSLSPLQLHELWNGIVLTEGEDQILDALRAVEPKIERIAPLTAAPSSLAASRRGGFVVKIAGNDVPVPIGSLGDGIWRMLSMALALVRAKDGVLLVDEIDTGLHYTVMDKMWTLIAKTAEALNVQVFATTHSQDCVHSLASICRRDVEAGSRVTIQRIEPGQQAAVPYSEAEITVAAERRIEVR</sequence>